<organism evidence="2 3">
    <name type="scientific">Apolygus lucorum</name>
    <name type="common">Small green plant bug</name>
    <name type="synonym">Lygocoris lucorum</name>
    <dbReference type="NCBI Taxonomy" id="248454"/>
    <lineage>
        <taxon>Eukaryota</taxon>
        <taxon>Metazoa</taxon>
        <taxon>Ecdysozoa</taxon>
        <taxon>Arthropoda</taxon>
        <taxon>Hexapoda</taxon>
        <taxon>Insecta</taxon>
        <taxon>Pterygota</taxon>
        <taxon>Neoptera</taxon>
        <taxon>Paraneoptera</taxon>
        <taxon>Hemiptera</taxon>
        <taxon>Heteroptera</taxon>
        <taxon>Panheteroptera</taxon>
        <taxon>Cimicomorpha</taxon>
        <taxon>Miridae</taxon>
        <taxon>Mirini</taxon>
        <taxon>Apolygus</taxon>
    </lineage>
</organism>
<dbReference type="EMBL" id="WIXP02000009">
    <property type="protein sequence ID" value="KAF6205633.1"/>
    <property type="molecule type" value="Genomic_DNA"/>
</dbReference>
<feature type="transmembrane region" description="Helical" evidence="1">
    <location>
        <begin position="20"/>
        <end position="43"/>
    </location>
</feature>
<proteinExistence type="predicted"/>
<evidence type="ECO:0000313" key="2">
    <source>
        <dbReference type="EMBL" id="KAF6205633.1"/>
    </source>
</evidence>
<reference evidence="2" key="1">
    <citation type="journal article" date="2021" name="Mol. Ecol. Resour.">
        <title>Apolygus lucorum genome provides insights into omnivorousness and mesophyll feeding.</title>
        <authorList>
            <person name="Liu Y."/>
            <person name="Liu H."/>
            <person name="Wang H."/>
            <person name="Huang T."/>
            <person name="Liu B."/>
            <person name="Yang B."/>
            <person name="Yin L."/>
            <person name="Li B."/>
            <person name="Zhang Y."/>
            <person name="Zhang S."/>
            <person name="Jiang F."/>
            <person name="Zhang X."/>
            <person name="Ren Y."/>
            <person name="Wang B."/>
            <person name="Wang S."/>
            <person name="Lu Y."/>
            <person name="Wu K."/>
            <person name="Fan W."/>
            <person name="Wang G."/>
        </authorList>
    </citation>
    <scope>NUCLEOTIDE SEQUENCE</scope>
    <source>
        <strain evidence="2">12Hb</strain>
    </source>
</reference>
<evidence type="ECO:0000313" key="3">
    <source>
        <dbReference type="Proteomes" id="UP000466442"/>
    </source>
</evidence>
<keyword evidence="1" id="KW-0812">Transmembrane</keyword>
<dbReference type="OrthoDB" id="5970528at2759"/>
<name>A0A8S9X9M8_APOLU</name>
<comment type="caution">
    <text evidence="2">The sequence shown here is derived from an EMBL/GenBank/DDBJ whole genome shotgun (WGS) entry which is preliminary data.</text>
</comment>
<keyword evidence="1" id="KW-0472">Membrane</keyword>
<gene>
    <name evidence="2" type="ORF">GE061_019806</name>
</gene>
<keyword evidence="1" id="KW-1133">Transmembrane helix</keyword>
<dbReference type="AlphaFoldDB" id="A0A8S9X9M8"/>
<keyword evidence="3" id="KW-1185">Reference proteome</keyword>
<accession>A0A8S9X9M8</accession>
<dbReference type="Proteomes" id="UP000466442">
    <property type="component" value="Linkage Group LG9"/>
</dbReference>
<protein>
    <submittedName>
        <fullName evidence="2">Uncharacterized protein</fullName>
    </submittedName>
</protein>
<evidence type="ECO:0000256" key="1">
    <source>
        <dbReference type="SAM" id="Phobius"/>
    </source>
</evidence>
<sequence>MSKALHVSIQFLKNKERLTLYLIVSAGAGLICIMALAIGRLAWSRHNAKRAAADAQSTHLPRPFTDDLSEVEADIDLTLATPVALMHHHSPPPAEVVRYSGEGTAPRSLSRSGGNAQYYYG</sequence>